<dbReference type="NCBIfam" id="TIGR03707">
    <property type="entry name" value="PPK2_P_aer"/>
    <property type="match status" value="1"/>
</dbReference>
<dbReference type="PANTHER" id="PTHR34383">
    <property type="entry name" value="POLYPHOSPHATE:AMP PHOSPHOTRANSFERASE-RELATED"/>
    <property type="match status" value="1"/>
</dbReference>
<reference evidence="7 8" key="1">
    <citation type="submission" date="2020-08" db="EMBL/GenBank/DDBJ databases">
        <title>The genome sequence of type strain Novosphingobium flavum NBRC 111647.</title>
        <authorList>
            <person name="Liu Y."/>
        </authorList>
    </citation>
    <scope>NUCLEOTIDE SEQUENCE [LARGE SCALE GENOMIC DNA]</scope>
    <source>
        <strain evidence="7 8">NBRC 111647</strain>
    </source>
</reference>
<comment type="caution">
    <text evidence="7">The sequence shown here is derived from an EMBL/GenBank/DDBJ whole genome shotgun (WGS) entry which is preliminary data.</text>
</comment>
<dbReference type="InterPro" id="IPR022486">
    <property type="entry name" value="PPK2_PA0141"/>
</dbReference>
<evidence type="ECO:0000256" key="3">
    <source>
        <dbReference type="ARBA" id="ARBA00022777"/>
    </source>
</evidence>
<sequence>MRHAGPRKKLVGGALAVSKLKQHQYEDLLGALQQELEQMQRWVEHSGERIVILFEGRDAAGKGGAIHAISERLNPRHCRIVALGKPTECEAGQWYFQRHVAHLPTAGEIVLFDRSWYNRAGVEKVMGFAKKKQVNAFLDAVPSFEKLLTGDGIRLFKYWLTCDQAEQEERFAERLADPLKRWKLSPIDLEARGQYAAYTKAREAMLKATHTDHAPWTLVDFNDQRRGRLTLIRDLLDRLPDFDVKEPPLELAPLAEPPRKEKCGRIKPLKPFEP</sequence>
<feature type="domain" description="Polyphosphate kinase-2-related" evidence="6">
    <location>
        <begin position="20"/>
        <end position="245"/>
    </location>
</feature>
<evidence type="ECO:0000313" key="7">
    <source>
        <dbReference type="EMBL" id="MBC2664408.1"/>
    </source>
</evidence>
<proteinExistence type="inferred from homology"/>
<keyword evidence="2 4" id="KW-0808">Transferase</keyword>
<feature type="compositionally biased region" description="Basic and acidic residues" evidence="5">
    <location>
        <begin position="257"/>
        <end position="274"/>
    </location>
</feature>
<comment type="subunit">
    <text evidence="4">Homotetramer.</text>
</comment>
<evidence type="ECO:0000313" key="8">
    <source>
        <dbReference type="Proteomes" id="UP000566813"/>
    </source>
</evidence>
<evidence type="ECO:0000256" key="5">
    <source>
        <dbReference type="SAM" id="MobiDB-lite"/>
    </source>
</evidence>
<dbReference type="Pfam" id="PF03976">
    <property type="entry name" value="PPK2"/>
    <property type="match status" value="1"/>
</dbReference>
<dbReference type="EMBL" id="JACLAW010000002">
    <property type="protein sequence ID" value="MBC2664408.1"/>
    <property type="molecule type" value="Genomic_DNA"/>
</dbReference>
<accession>A0A7X1KKM1</accession>
<keyword evidence="3 4" id="KW-0418">Kinase</keyword>
<dbReference type="RefSeq" id="WP_185662662.1">
    <property type="nucleotide sequence ID" value="NZ_JACLAW010000002.1"/>
</dbReference>
<keyword evidence="8" id="KW-1185">Reference proteome</keyword>
<protein>
    <recommendedName>
        <fullName evidence="4">ADP/GDP-polyphosphate phosphotransferase</fullName>
        <ecNumber evidence="4">2.7.4.-</ecNumber>
    </recommendedName>
    <alternativeName>
        <fullName evidence="4">Polyphosphate kinase PPK2</fullName>
    </alternativeName>
</protein>
<evidence type="ECO:0000259" key="6">
    <source>
        <dbReference type="Pfam" id="PF03976"/>
    </source>
</evidence>
<dbReference type="EC" id="2.7.4.-" evidence="4"/>
<dbReference type="SUPFAM" id="SSF52540">
    <property type="entry name" value="P-loop containing nucleoside triphosphate hydrolases"/>
    <property type="match status" value="1"/>
</dbReference>
<evidence type="ECO:0000256" key="4">
    <source>
        <dbReference type="RuleBase" id="RU369062"/>
    </source>
</evidence>
<dbReference type="Proteomes" id="UP000566813">
    <property type="component" value="Unassembled WGS sequence"/>
</dbReference>
<dbReference type="GO" id="GO:0006793">
    <property type="term" value="P:phosphorus metabolic process"/>
    <property type="evidence" value="ECO:0007669"/>
    <property type="project" value="InterPro"/>
</dbReference>
<dbReference type="InterPro" id="IPR016898">
    <property type="entry name" value="Polyphosphate_phosphotransfera"/>
</dbReference>
<organism evidence="7 8">
    <name type="scientific">Novosphingobium flavum</name>
    <dbReference type="NCBI Taxonomy" id="1778672"/>
    <lineage>
        <taxon>Bacteria</taxon>
        <taxon>Pseudomonadati</taxon>
        <taxon>Pseudomonadota</taxon>
        <taxon>Alphaproteobacteria</taxon>
        <taxon>Sphingomonadales</taxon>
        <taxon>Sphingomonadaceae</taxon>
        <taxon>Novosphingobium</taxon>
    </lineage>
</organism>
<dbReference type="InterPro" id="IPR027417">
    <property type="entry name" value="P-loop_NTPase"/>
</dbReference>
<gene>
    <name evidence="7" type="primary">ppk2</name>
    <name evidence="7" type="ORF">H7F51_02625</name>
</gene>
<dbReference type="PANTHER" id="PTHR34383:SF1">
    <property type="entry name" value="ADP-POLYPHOSPHATE PHOSPHOTRANSFERASE"/>
    <property type="match status" value="1"/>
</dbReference>
<feature type="region of interest" description="Disordered" evidence="5">
    <location>
        <begin position="253"/>
        <end position="274"/>
    </location>
</feature>
<dbReference type="GO" id="GO:0008976">
    <property type="term" value="F:polyphosphate kinase activity"/>
    <property type="evidence" value="ECO:0007669"/>
    <property type="project" value="UniProtKB-UniRule"/>
</dbReference>
<dbReference type="InterPro" id="IPR022488">
    <property type="entry name" value="PPK2-related"/>
</dbReference>
<dbReference type="AlphaFoldDB" id="A0A7X1KKM1"/>
<name>A0A7X1KKM1_9SPHN</name>
<comment type="similarity">
    <text evidence="1 4">Belongs to the polyphosphate kinase 2 (PPK2) family. Class I subfamily.</text>
</comment>
<dbReference type="Gene3D" id="3.40.50.300">
    <property type="entry name" value="P-loop containing nucleotide triphosphate hydrolases"/>
    <property type="match status" value="1"/>
</dbReference>
<dbReference type="PIRSF" id="PIRSF028756">
    <property type="entry name" value="PPK2_prd"/>
    <property type="match status" value="1"/>
</dbReference>
<comment type="function">
    <text evidence="4">Uses inorganic polyphosphate (polyP) as a donor to convert GDP to GTP or ADP to ATP.</text>
</comment>
<evidence type="ECO:0000256" key="2">
    <source>
        <dbReference type="ARBA" id="ARBA00022679"/>
    </source>
</evidence>
<evidence type="ECO:0000256" key="1">
    <source>
        <dbReference type="ARBA" id="ARBA00009924"/>
    </source>
</evidence>